<dbReference type="AlphaFoldDB" id="A0A833HM67"/>
<feature type="modified residue" description="4-aspartylphosphate" evidence="4">
    <location>
        <position position="58"/>
    </location>
</feature>
<dbReference type="PANTHER" id="PTHR44591:SF3">
    <property type="entry name" value="RESPONSE REGULATORY DOMAIN-CONTAINING PROTEIN"/>
    <property type="match status" value="1"/>
</dbReference>
<accession>A0A833HM67</accession>
<dbReference type="RefSeq" id="WP_151866824.1">
    <property type="nucleotide sequence ID" value="NZ_WBZB01000047.1"/>
</dbReference>
<sequence>MVSNEKIVLIVDDSPAIRRQVSLILNKAKIVVREAGSEFGMLNAIEEYGKLAEVIIMDLTLKNESGFDLITKLKEYPQYSNIPILVLTEHAEVDKVLMARNLGVKGYLKKPIDVDELLERVKALL</sequence>
<evidence type="ECO:0000256" key="4">
    <source>
        <dbReference type="PROSITE-ProRule" id="PRU00169"/>
    </source>
</evidence>
<dbReference type="Pfam" id="PF00072">
    <property type="entry name" value="Response_reg"/>
    <property type="match status" value="1"/>
</dbReference>
<organism evidence="6 7">
    <name type="scientific">Alkaliphilus serpentinus</name>
    <dbReference type="NCBI Taxonomy" id="1482731"/>
    <lineage>
        <taxon>Bacteria</taxon>
        <taxon>Bacillati</taxon>
        <taxon>Bacillota</taxon>
        <taxon>Clostridia</taxon>
        <taxon>Peptostreptococcales</taxon>
        <taxon>Natronincolaceae</taxon>
        <taxon>Alkaliphilus</taxon>
    </lineage>
</organism>
<dbReference type="SUPFAM" id="SSF52172">
    <property type="entry name" value="CheY-like"/>
    <property type="match status" value="1"/>
</dbReference>
<reference evidence="6 7" key="1">
    <citation type="submission" date="2019-10" db="EMBL/GenBank/DDBJ databases">
        <title>Alkaliphilus serpentinus sp. nov. and Alkaliphilus pronyensis sp. nov., two novel anaerobic alkaliphilic species isolated from the serpentinized-hosted hydrothermal field of the Prony Bay (New Caledonia).</title>
        <authorList>
            <person name="Postec A."/>
        </authorList>
    </citation>
    <scope>NUCLEOTIDE SEQUENCE [LARGE SCALE GENOMIC DNA]</scope>
    <source>
        <strain evidence="6 7">LacT</strain>
    </source>
</reference>
<dbReference type="EMBL" id="WBZB01000047">
    <property type="protein sequence ID" value="KAB3527131.1"/>
    <property type="molecule type" value="Genomic_DNA"/>
</dbReference>
<dbReference type="GO" id="GO:0000160">
    <property type="term" value="P:phosphorelay signal transduction system"/>
    <property type="evidence" value="ECO:0007669"/>
    <property type="project" value="InterPro"/>
</dbReference>
<evidence type="ECO:0000313" key="7">
    <source>
        <dbReference type="Proteomes" id="UP000465601"/>
    </source>
</evidence>
<dbReference type="InterPro" id="IPR001789">
    <property type="entry name" value="Sig_transdc_resp-reg_receiver"/>
</dbReference>
<evidence type="ECO:0000256" key="3">
    <source>
        <dbReference type="ARBA" id="ARBA00024867"/>
    </source>
</evidence>
<dbReference type="InterPro" id="IPR011006">
    <property type="entry name" value="CheY-like_superfamily"/>
</dbReference>
<comment type="function">
    <text evidence="3">May play the central regulatory role in sporulation. It may be an element of the effector pathway responsible for the activation of sporulation genes in response to nutritional stress. Spo0A may act in concert with spo0H (a sigma factor) to control the expression of some genes that are critical to the sporulation process.</text>
</comment>
<evidence type="ECO:0000259" key="5">
    <source>
        <dbReference type="PROSITE" id="PS50110"/>
    </source>
</evidence>
<dbReference type="PROSITE" id="PS50110">
    <property type="entry name" value="RESPONSE_REGULATORY"/>
    <property type="match status" value="1"/>
</dbReference>
<feature type="domain" description="Response regulatory" evidence="5">
    <location>
        <begin position="7"/>
        <end position="125"/>
    </location>
</feature>
<evidence type="ECO:0000256" key="2">
    <source>
        <dbReference type="ARBA" id="ARBA00022553"/>
    </source>
</evidence>
<dbReference type="PANTHER" id="PTHR44591">
    <property type="entry name" value="STRESS RESPONSE REGULATOR PROTEIN 1"/>
    <property type="match status" value="1"/>
</dbReference>
<comment type="caution">
    <text evidence="6">The sequence shown here is derived from an EMBL/GenBank/DDBJ whole genome shotgun (WGS) entry which is preliminary data.</text>
</comment>
<keyword evidence="2 4" id="KW-0597">Phosphoprotein</keyword>
<evidence type="ECO:0000256" key="1">
    <source>
        <dbReference type="ARBA" id="ARBA00018672"/>
    </source>
</evidence>
<dbReference type="InterPro" id="IPR050595">
    <property type="entry name" value="Bact_response_regulator"/>
</dbReference>
<dbReference type="SMART" id="SM00448">
    <property type="entry name" value="REC"/>
    <property type="match status" value="1"/>
</dbReference>
<name>A0A833HM67_9FIRM</name>
<gene>
    <name evidence="6" type="ORF">F8153_13245</name>
</gene>
<dbReference type="Proteomes" id="UP000465601">
    <property type="component" value="Unassembled WGS sequence"/>
</dbReference>
<protein>
    <recommendedName>
        <fullName evidence="1">Stage 0 sporulation protein A homolog</fullName>
    </recommendedName>
</protein>
<keyword evidence="7" id="KW-1185">Reference proteome</keyword>
<dbReference type="Gene3D" id="3.40.50.2300">
    <property type="match status" value="1"/>
</dbReference>
<evidence type="ECO:0000313" key="6">
    <source>
        <dbReference type="EMBL" id="KAB3527131.1"/>
    </source>
</evidence>
<proteinExistence type="predicted"/>
<dbReference type="OrthoDB" id="9797769at2"/>